<keyword evidence="4" id="KW-0732">Signal</keyword>
<dbReference type="Pfam" id="PF16355">
    <property type="entry name" value="DUF4982"/>
    <property type="match status" value="1"/>
</dbReference>
<dbReference type="GO" id="GO:0004553">
    <property type="term" value="F:hydrolase activity, hydrolyzing O-glycosyl compounds"/>
    <property type="evidence" value="ECO:0007669"/>
    <property type="project" value="InterPro"/>
</dbReference>
<dbReference type="SUPFAM" id="SSF49785">
    <property type="entry name" value="Galactose-binding domain-like"/>
    <property type="match status" value="1"/>
</dbReference>
<dbReference type="PANTHER" id="PTHR42732">
    <property type="entry name" value="BETA-GALACTOSIDASE"/>
    <property type="match status" value="1"/>
</dbReference>
<dbReference type="InterPro" id="IPR051913">
    <property type="entry name" value="GH2_Domain-Containing"/>
</dbReference>
<evidence type="ECO:0000256" key="4">
    <source>
        <dbReference type="SAM" id="SignalP"/>
    </source>
</evidence>
<dbReference type="AlphaFoldDB" id="A0A8J2XQR9"/>
<dbReference type="Pfam" id="PF02836">
    <property type="entry name" value="Glyco_hydro_2_C"/>
    <property type="match status" value="1"/>
</dbReference>
<gene>
    <name evidence="8" type="ORF">GCM10011511_18560</name>
</gene>
<evidence type="ECO:0000256" key="3">
    <source>
        <dbReference type="ARBA" id="ARBA00023295"/>
    </source>
</evidence>
<feature type="chain" id="PRO_5035165016" evidence="4">
    <location>
        <begin position="21"/>
        <end position="830"/>
    </location>
</feature>
<evidence type="ECO:0000259" key="6">
    <source>
        <dbReference type="Pfam" id="PF02836"/>
    </source>
</evidence>
<evidence type="ECO:0000259" key="7">
    <source>
        <dbReference type="Pfam" id="PF16355"/>
    </source>
</evidence>
<proteinExistence type="inferred from homology"/>
<dbReference type="EMBL" id="BMJC01000002">
    <property type="protein sequence ID" value="GGA95489.1"/>
    <property type="molecule type" value="Genomic_DNA"/>
</dbReference>
<feature type="domain" description="Glycoside hydrolase family 2 immunoglobulin-like beta-sandwich" evidence="5">
    <location>
        <begin position="219"/>
        <end position="312"/>
    </location>
</feature>
<evidence type="ECO:0000313" key="9">
    <source>
        <dbReference type="Proteomes" id="UP000607559"/>
    </source>
</evidence>
<reference evidence="8" key="1">
    <citation type="journal article" date="2014" name="Int. J. Syst. Evol. Microbiol.">
        <title>Complete genome sequence of Corynebacterium casei LMG S-19264T (=DSM 44701T), isolated from a smear-ripened cheese.</title>
        <authorList>
            <consortium name="US DOE Joint Genome Institute (JGI-PGF)"/>
            <person name="Walter F."/>
            <person name="Albersmeier A."/>
            <person name="Kalinowski J."/>
            <person name="Ruckert C."/>
        </authorList>
    </citation>
    <scope>NUCLEOTIDE SEQUENCE</scope>
    <source>
        <strain evidence="8">CGMCC 1.15448</strain>
    </source>
</reference>
<dbReference type="InterPro" id="IPR008979">
    <property type="entry name" value="Galactose-bd-like_sf"/>
</dbReference>
<dbReference type="Gene3D" id="2.60.40.10">
    <property type="entry name" value="Immunoglobulins"/>
    <property type="match status" value="3"/>
</dbReference>
<evidence type="ECO:0000256" key="2">
    <source>
        <dbReference type="ARBA" id="ARBA00022801"/>
    </source>
</evidence>
<feature type="signal peptide" evidence="4">
    <location>
        <begin position="1"/>
        <end position="20"/>
    </location>
</feature>
<feature type="domain" description="DUF4982" evidence="7">
    <location>
        <begin position="657"/>
        <end position="717"/>
    </location>
</feature>
<dbReference type="InterPro" id="IPR006101">
    <property type="entry name" value="Glyco_hydro_2"/>
</dbReference>
<keyword evidence="9" id="KW-1185">Reference proteome</keyword>
<dbReference type="Proteomes" id="UP000607559">
    <property type="component" value="Unassembled WGS sequence"/>
</dbReference>
<dbReference type="RefSeq" id="WP_188930863.1">
    <property type="nucleotide sequence ID" value="NZ_BMJC01000002.1"/>
</dbReference>
<organism evidence="8 9">
    <name type="scientific">Puia dinghuensis</name>
    <dbReference type="NCBI Taxonomy" id="1792502"/>
    <lineage>
        <taxon>Bacteria</taxon>
        <taxon>Pseudomonadati</taxon>
        <taxon>Bacteroidota</taxon>
        <taxon>Chitinophagia</taxon>
        <taxon>Chitinophagales</taxon>
        <taxon>Chitinophagaceae</taxon>
        <taxon>Puia</taxon>
    </lineage>
</organism>
<evidence type="ECO:0000313" key="8">
    <source>
        <dbReference type="EMBL" id="GGA95489.1"/>
    </source>
</evidence>
<dbReference type="Pfam" id="PF00703">
    <property type="entry name" value="Glyco_hydro_2"/>
    <property type="match status" value="1"/>
</dbReference>
<name>A0A8J2XQR9_9BACT</name>
<dbReference type="InterPro" id="IPR006102">
    <property type="entry name" value="Ig-like_GH2"/>
</dbReference>
<keyword evidence="3" id="KW-0326">Glycosidase</keyword>
<dbReference type="InterPro" id="IPR032311">
    <property type="entry name" value="DUF4982"/>
</dbReference>
<reference evidence="8" key="2">
    <citation type="submission" date="2020-09" db="EMBL/GenBank/DDBJ databases">
        <authorList>
            <person name="Sun Q."/>
            <person name="Zhou Y."/>
        </authorList>
    </citation>
    <scope>NUCLEOTIDE SEQUENCE</scope>
    <source>
        <strain evidence="8">CGMCC 1.15448</strain>
    </source>
</reference>
<dbReference type="SUPFAM" id="SSF51445">
    <property type="entry name" value="(Trans)glycosidases"/>
    <property type="match status" value="1"/>
</dbReference>
<dbReference type="PANTHER" id="PTHR42732:SF1">
    <property type="entry name" value="BETA-MANNOSIDASE"/>
    <property type="match status" value="1"/>
</dbReference>
<dbReference type="Gene3D" id="3.20.20.80">
    <property type="entry name" value="Glycosidases"/>
    <property type="match status" value="1"/>
</dbReference>
<evidence type="ECO:0000259" key="5">
    <source>
        <dbReference type="Pfam" id="PF00703"/>
    </source>
</evidence>
<feature type="domain" description="Glycoside hydrolase family 2 catalytic" evidence="6">
    <location>
        <begin position="320"/>
        <end position="636"/>
    </location>
</feature>
<dbReference type="Gene3D" id="2.60.120.260">
    <property type="entry name" value="Galactose-binding domain-like"/>
    <property type="match status" value="1"/>
</dbReference>
<comment type="caution">
    <text evidence="8">The sequence shown here is derived from an EMBL/GenBank/DDBJ whole genome shotgun (WGS) entry which is preliminary data.</text>
</comment>
<dbReference type="PRINTS" id="PR00132">
    <property type="entry name" value="GLHYDRLASE2"/>
</dbReference>
<dbReference type="InterPro" id="IPR013783">
    <property type="entry name" value="Ig-like_fold"/>
</dbReference>
<sequence>MILRYFVFTALLAAATAARGQESIRLTANWEFIRQDLGGVWEAVRPGSGADALAGGQSSNRGGPESVPVWQPVTLPHCINARDGVDPDGNYYQGPAWYRTMLAVKNPYPGGRVLLHFEGAGQATDVFVFTTRVGRHIGGYDEWTVDITDAVAAFRRDSVEVKRFNDLIPVAVRTDNSRDAERIPSSMSDFTIYGGLYRYVDLVYVPPVSFAGVFADAMVEGATGRVGVRALVYRPTASRVAGISFLLKDAAGKVVAMKEAAVGEGDTLDLGSAVVKAPRLWTPDRPELYTLEAMVRDGNGGVCTYTTQIGFRSYQFADHGPFLLNGSRLLLRGTHRHEDAAGEGAAMTEEEMRNEMILMKEMGVNFIRLAHYQQSPIVLHLCDSLGILVWEEIPWCRGGLGGARYQEQARRMLTNMISQHYNHPAVILWGLGNENDWPGDFPDFDKSTIRDFMKGLNALAHRLDPGRKTSIRRCDFCSDIPDVYSPSIWAGWYRGVFTEYRASTEEEFKKVPHFLHVEWGGDSHVRRHSENPDKALLHVRGGQGTDERTGDASLYGGAARVSKDGDWSETYICNLFDWTLKEQEKMPWLTGTAQWVFKDFSTPLRPDNPVPFVNQKGVVERDGAPKEGYYVFQSYWATKLMAHIYGHSFPMRWGDEGEQKMVKVYSNAAEAELFVNGMSAGVRKRNSQDYPAAGLRWAVIFRRGENRLFVVARRGAAVVRDSVSFQYQTEKWGKPAKMELTRVGDGDTVWVRVRLVDAAGVPCLDAANWVRWGLAGDGRLIDDLGTSTGSRYVQAFNGVSMIRVAMRRGRSVVSVAVDGLPTGFLNLSKN</sequence>
<dbReference type="GO" id="GO:0005975">
    <property type="term" value="P:carbohydrate metabolic process"/>
    <property type="evidence" value="ECO:0007669"/>
    <property type="project" value="InterPro"/>
</dbReference>
<keyword evidence="2" id="KW-0378">Hydrolase</keyword>
<dbReference type="InterPro" id="IPR036156">
    <property type="entry name" value="Beta-gal/glucu_dom_sf"/>
</dbReference>
<accession>A0A8J2XQR9</accession>
<dbReference type="InterPro" id="IPR017853">
    <property type="entry name" value="GH"/>
</dbReference>
<dbReference type="InterPro" id="IPR006103">
    <property type="entry name" value="Glyco_hydro_2_cat"/>
</dbReference>
<evidence type="ECO:0000256" key="1">
    <source>
        <dbReference type="ARBA" id="ARBA00007401"/>
    </source>
</evidence>
<protein>
    <submittedName>
        <fullName evidence="8">Beta-galactosidase</fullName>
    </submittedName>
</protein>
<dbReference type="SUPFAM" id="SSF49303">
    <property type="entry name" value="beta-Galactosidase/glucuronidase domain"/>
    <property type="match status" value="1"/>
</dbReference>
<comment type="similarity">
    <text evidence="1">Belongs to the glycosyl hydrolase 2 family.</text>
</comment>